<dbReference type="InterPro" id="IPR026961">
    <property type="entry name" value="PGG_dom"/>
</dbReference>
<keyword evidence="1" id="KW-0812">Transmembrane</keyword>
<dbReference type="PANTHER" id="PTHR24128">
    <property type="entry name" value="HOMEOBOX PROTEIN WARIAI"/>
    <property type="match status" value="1"/>
</dbReference>
<evidence type="ECO:0000259" key="2">
    <source>
        <dbReference type="Pfam" id="PF13962"/>
    </source>
</evidence>
<gene>
    <name evidence="3" type="ORF">FPE_LOCUS32047</name>
</gene>
<dbReference type="EMBL" id="OU503056">
    <property type="protein sequence ID" value="CAI9784617.1"/>
    <property type="molecule type" value="Genomic_DNA"/>
</dbReference>
<name>A0AAD2EAA8_9LAMI</name>
<keyword evidence="1" id="KW-0472">Membrane</keyword>
<dbReference type="Proteomes" id="UP000834106">
    <property type="component" value="Chromosome 21"/>
</dbReference>
<dbReference type="AlphaFoldDB" id="A0AAD2EAA8"/>
<accession>A0AAD2EAA8</accession>
<feature type="transmembrane region" description="Helical" evidence="1">
    <location>
        <begin position="257"/>
        <end position="281"/>
    </location>
</feature>
<feature type="transmembrane region" description="Helical" evidence="1">
    <location>
        <begin position="301"/>
        <end position="328"/>
    </location>
</feature>
<protein>
    <recommendedName>
        <fullName evidence="2">PGG domain-containing protein</fullName>
    </recommendedName>
</protein>
<feature type="domain" description="PGG" evidence="2">
    <location>
        <begin position="169"/>
        <end position="201"/>
    </location>
</feature>
<keyword evidence="4" id="KW-1185">Reference proteome</keyword>
<dbReference type="PANTHER" id="PTHR24128:SF24">
    <property type="entry name" value="ANKYRIN REPEAT PROTEIN"/>
    <property type="match status" value="1"/>
</dbReference>
<keyword evidence="1" id="KW-1133">Transmembrane helix</keyword>
<evidence type="ECO:0000313" key="3">
    <source>
        <dbReference type="EMBL" id="CAI9784617.1"/>
    </source>
</evidence>
<feature type="transmembrane region" description="Helical" evidence="1">
    <location>
        <begin position="173"/>
        <end position="190"/>
    </location>
</feature>
<evidence type="ECO:0000256" key="1">
    <source>
        <dbReference type="SAM" id="Phobius"/>
    </source>
</evidence>
<sequence>MNTVQDPDIVALYRKINENPEYLDVPNEMTFVESPLHTAASEGRTGLALEILRLKPSLGKKLNLDVDNSFIKLETEPNPLLGSYDRAHVMKSLIKYVHVNKKNLEVKTALDILEPEIFEARKILISAGAIEGSSLDDATSCENYLKSRAMTIEHFFKFGAYMDFGVSGNMRNAILVVVVLIATATFQAILTPPFAISHNDTHPICPSITSVYNDTTTHNDTTPVFPSITFVYNDTTSTNSTSTNFNKRTPSVGKESIIFNSIAFGLAMGTCAILTLSPLQVFLSLPLSLFSVSYAALEYEIYAGPFILVAVVSLIILPYLVILPWMIIKLRSQISDEIYHEYNLDEVKFLMFCSTAMNQGPIVTWMAARKASR</sequence>
<proteinExistence type="predicted"/>
<dbReference type="Pfam" id="PF13962">
    <property type="entry name" value="PGG"/>
    <property type="match status" value="1"/>
</dbReference>
<evidence type="ECO:0000313" key="4">
    <source>
        <dbReference type="Proteomes" id="UP000834106"/>
    </source>
</evidence>
<organism evidence="3 4">
    <name type="scientific">Fraxinus pennsylvanica</name>
    <dbReference type="NCBI Taxonomy" id="56036"/>
    <lineage>
        <taxon>Eukaryota</taxon>
        <taxon>Viridiplantae</taxon>
        <taxon>Streptophyta</taxon>
        <taxon>Embryophyta</taxon>
        <taxon>Tracheophyta</taxon>
        <taxon>Spermatophyta</taxon>
        <taxon>Magnoliopsida</taxon>
        <taxon>eudicotyledons</taxon>
        <taxon>Gunneridae</taxon>
        <taxon>Pentapetalae</taxon>
        <taxon>asterids</taxon>
        <taxon>lamiids</taxon>
        <taxon>Lamiales</taxon>
        <taxon>Oleaceae</taxon>
        <taxon>Oleeae</taxon>
        <taxon>Fraxinus</taxon>
    </lineage>
</organism>
<reference evidence="3" key="1">
    <citation type="submission" date="2023-05" db="EMBL/GenBank/DDBJ databases">
        <authorList>
            <person name="Huff M."/>
        </authorList>
    </citation>
    <scope>NUCLEOTIDE SEQUENCE</scope>
</reference>